<dbReference type="OrthoDB" id="10264738at2759"/>
<evidence type="ECO:0000256" key="2">
    <source>
        <dbReference type="ARBA" id="ARBA00022801"/>
    </source>
</evidence>
<dbReference type="GO" id="GO:0004722">
    <property type="term" value="F:protein serine/threonine phosphatase activity"/>
    <property type="evidence" value="ECO:0007669"/>
    <property type="project" value="InterPro"/>
</dbReference>
<evidence type="ECO:0000256" key="5">
    <source>
        <dbReference type="SAM" id="MobiDB-lite"/>
    </source>
</evidence>
<protein>
    <submittedName>
        <fullName evidence="7">PPM1E</fullName>
    </submittedName>
</protein>
<dbReference type="EMBL" id="VXIV02000200">
    <property type="protein sequence ID" value="KAF6039933.1"/>
    <property type="molecule type" value="Genomic_DNA"/>
</dbReference>
<comment type="similarity">
    <text evidence="4">Belongs to the PP2C family.</text>
</comment>
<feature type="domain" description="PPM-type phosphatase" evidence="6">
    <location>
        <begin position="139"/>
        <end position="370"/>
    </location>
</feature>
<sequence>MSSVSESYKIFLDQFVNEHLSKPPDEKIPPFRLVETQIRPFEVSGHCCEWATQYLYTHRCPVYLLNQICVETVKRVTLTEPYSHIPSPDLDETKVLNDSETWLEARALCDLTFKTVEDIITEWLSEPPTNWVESSEHGGHVVSHYAIKNTRRKMEDRHTMIPLMRMFTTAEAYQDASLYAVYDGHGGPEASYYCAAQFLNNLIGQTLSPTDKAKSLEAAFSKTDADFGAKAAKEAILVSEGRVVEIMKPHKPESEEEKQRIEALGGSVVWHGTWRVNGTLAVSRAIGDVDHKPYISSKADSKTHPLDQDDEYVIVACDGLWDTVTPQEATQLVYEHVQSGKPFQSVAEVLVRAAKNEGSTDNITVIVVFLKQTLSPPTTSEDNESNDEYEDALEEIV</sequence>
<dbReference type="InterPro" id="IPR000222">
    <property type="entry name" value="PP2C_BS"/>
</dbReference>
<evidence type="ECO:0000256" key="3">
    <source>
        <dbReference type="ARBA" id="ARBA00022912"/>
    </source>
</evidence>
<dbReference type="Pfam" id="PF00481">
    <property type="entry name" value="PP2C"/>
    <property type="match status" value="2"/>
</dbReference>
<evidence type="ECO:0000256" key="1">
    <source>
        <dbReference type="ARBA" id="ARBA00022723"/>
    </source>
</evidence>
<evidence type="ECO:0000313" key="7">
    <source>
        <dbReference type="EMBL" id="KAF6039933.1"/>
    </source>
</evidence>
<dbReference type="InterPro" id="IPR015655">
    <property type="entry name" value="PP2C"/>
</dbReference>
<accession>A0A7J7KPD5</accession>
<feature type="compositionally biased region" description="Acidic residues" evidence="5">
    <location>
        <begin position="381"/>
        <end position="397"/>
    </location>
</feature>
<feature type="region of interest" description="Disordered" evidence="5">
    <location>
        <begin position="376"/>
        <end position="397"/>
    </location>
</feature>
<keyword evidence="2 4" id="KW-0378">Hydrolase</keyword>
<keyword evidence="1" id="KW-0479">Metal-binding</keyword>
<keyword evidence="8" id="KW-1185">Reference proteome</keyword>
<dbReference type="PROSITE" id="PS51746">
    <property type="entry name" value="PPM_2"/>
    <property type="match status" value="1"/>
</dbReference>
<dbReference type="Proteomes" id="UP000593567">
    <property type="component" value="Unassembled WGS sequence"/>
</dbReference>
<dbReference type="AlphaFoldDB" id="A0A7J7KPD5"/>
<reference evidence="7" key="1">
    <citation type="submission" date="2020-06" db="EMBL/GenBank/DDBJ databases">
        <title>Draft genome of Bugula neritina, a colonial animal packing powerful symbionts and potential medicines.</title>
        <authorList>
            <person name="Rayko M."/>
        </authorList>
    </citation>
    <scope>NUCLEOTIDE SEQUENCE [LARGE SCALE GENOMIC DNA]</scope>
    <source>
        <strain evidence="7">Kwan_BN1</strain>
    </source>
</reference>
<dbReference type="Gene3D" id="3.60.40.10">
    <property type="entry name" value="PPM-type phosphatase domain"/>
    <property type="match status" value="2"/>
</dbReference>
<evidence type="ECO:0000313" key="8">
    <source>
        <dbReference type="Proteomes" id="UP000593567"/>
    </source>
</evidence>
<dbReference type="InterPro" id="IPR036457">
    <property type="entry name" value="PPM-type-like_dom_sf"/>
</dbReference>
<name>A0A7J7KPD5_BUGNE</name>
<dbReference type="SUPFAM" id="SSF81606">
    <property type="entry name" value="PP2C-like"/>
    <property type="match status" value="1"/>
</dbReference>
<dbReference type="PANTHER" id="PTHR13832:SF818">
    <property type="entry name" value="SD03870P"/>
    <property type="match status" value="1"/>
</dbReference>
<comment type="caution">
    <text evidence="7">The sequence shown here is derived from an EMBL/GenBank/DDBJ whole genome shotgun (WGS) entry which is preliminary data.</text>
</comment>
<dbReference type="InterPro" id="IPR001932">
    <property type="entry name" value="PPM-type_phosphatase-like_dom"/>
</dbReference>
<dbReference type="PANTHER" id="PTHR13832">
    <property type="entry name" value="PROTEIN PHOSPHATASE 2C"/>
    <property type="match status" value="1"/>
</dbReference>
<proteinExistence type="inferred from homology"/>
<gene>
    <name evidence="7" type="ORF">EB796_001785</name>
</gene>
<dbReference type="GO" id="GO:0046872">
    <property type="term" value="F:metal ion binding"/>
    <property type="evidence" value="ECO:0007669"/>
    <property type="project" value="UniProtKB-KW"/>
</dbReference>
<evidence type="ECO:0000256" key="4">
    <source>
        <dbReference type="RuleBase" id="RU003465"/>
    </source>
</evidence>
<dbReference type="SMART" id="SM00332">
    <property type="entry name" value="PP2Cc"/>
    <property type="match status" value="1"/>
</dbReference>
<evidence type="ECO:0000259" key="6">
    <source>
        <dbReference type="PROSITE" id="PS51746"/>
    </source>
</evidence>
<organism evidence="7 8">
    <name type="scientific">Bugula neritina</name>
    <name type="common">Brown bryozoan</name>
    <name type="synonym">Sertularia neritina</name>
    <dbReference type="NCBI Taxonomy" id="10212"/>
    <lineage>
        <taxon>Eukaryota</taxon>
        <taxon>Metazoa</taxon>
        <taxon>Spiralia</taxon>
        <taxon>Lophotrochozoa</taxon>
        <taxon>Bryozoa</taxon>
        <taxon>Gymnolaemata</taxon>
        <taxon>Cheilostomatida</taxon>
        <taxon>Flustrina</taxon>
        <taxon>Buguloidea</taxon>
        <taxon>Bugulidae</taxon>
        <taxon>Bugula</taxon>
    </lineage>
</organism>
<dbReference type="CDD" id="cd00143">
    <property type="entry name" value="PP2Cc"/>
    <property type="match status" value="1"/>
</dbReference>
<keyword evidence="3 4" id="KW-0904">Protein phosphatase</keyword>
<dbReference type="PROSITE" id="PS01032">
    <property type="entry name" value="PPM_1"/>
    <property type="match status" value="1"/>
</dbReference>